<dbReference type="GO" id="GO:0005743">
    <property type="term" value="C:mitochondrial inner membrane"/>
    <property type="evidence" value="ECO:0007669"/>
    <property type="project" value="UniProtKB-SubCell"/>
</dbReference>
<dbReference type="InterPro" id="IPR030689">
    <property type="entry name" value="Cytochrome_b"/>
</dbReference>
<evidence type="ECO:0000256" key="16">
    <source>
        <dbReference type="PIRSR" id="PIRSR038885-1"/>
    </source>
</evidence>
<dbReference type="Gene3D" id="1.20.810.10">
    <property type="entry name" value="Cytochrome Bc1 Complex, Chain C"/>
    <property type="match status" value="1"/>
</dbReference>
<evidence type="ECO:0000256" key="17">
    <source>
        <dbReference type="PIRSR" id="PIRSR038885-2"/>
    </source>
</evidence>
<feature type="transmembrane region" description="Helical" evidence="18">
    <location>
        <begin position="135"/>
        <end position="156"/>
    </location>
</feature>
<dbReference type="CDD" id="cd00284">
    <property type="entry name" value="Cytochrome_b_N"/>
    <property type="match status" value="1"/>
</dbReference>
<evidence type="ECO:0000256" key="5">
    <source>
        <dbReference type="ARBA" id="ARBA00022617"/>
    </source>
</evidence>
<keyword evidence="10 18" id="KW-0249">Electron transport</keyword>
<dbReference type="CDD" id="cd00290">
    <property type="entry name" value="cytochrome_b_C"/>
    <property type="match status" value="1"/>
</dbReference>
<organism evidence="21">
    <name type="scientific">Laqueus rubellus</name>
    <name type="common">Lampshell</name>
    <dbReference type="NCBI Taxonomy" id="93892"/>
    <lineage>
        <taxon>Eukaryota</taxon>
        <taxon>Metazoa</taxon>
        <taxon>Spiralia</taxon>
        <taxon>Lophotrochozoa</taxon>
        <taxon>Brachiopoda</taxon>
        <taxon>Rhynchonelliformea</taxon>
        <taxon>Rhynchonellata</taxon>
        <taxon>Terebratellidina</taxon>
        <taxon>Laqueoidea</taxon>
        <taxon>Laqueidae</taxon>
        <taxon>Laqueus</taxon>
    </lineage>
</organism>
<sequence>MLRSVRSVLDVPMPVNLSASWNFGSLLGAVLTLQILSGVFLSMHYLPSSDLAFMSIDHIMRDVNGGWVIRLVHVWGSSMFFFLLYCHMGRGIYYGSFSLAAVWGVGVVIFIASMATAFLGYVLPWGQMSFWGAPVITNIFSAIPYLGKSLVIWLWGGFSVGGPTLTRFYTLHFLLPMVLVGLVLVHIFLLHETGSSNPLGVKVSSGGLVPFHPFYTSKDFVGVLGVGFLILGGAFLWPYFLSDPENFAPANPLVTPTHIMPEWYFLWVYAILRSIPNKVGGVVVMFSSLLILFGVPLLYTGKFQGSSMYPLSQFLFWGFVSVMVLLTWIGHSPVESPYTSLGLELTVVYFFFFFLYPLSEKVWDSVLYC</sequence>
<feature type="transmembrane region" description="Helical" evidence="18">
    <location>
        <begin position="67"/>
        <end position="85"/>
    </location>
</feature>
<evidence type="ECO:0000259" key="20">
    <source>
        <dbReference type="PROSITE" id="PS51003"/>
    </source>
</evidence>
<keyword evidence="14 18" id="KW-0496">Mitochondrion</keyword>
<comment type="function">
    <text evidence="1 18">Component of the ubiquinol-cytochrome c reductase complex (complex III or cytochrome b-c1 complex) that is part of the mitochondrial respiratory chain. The b-c1 complex mediates electron transfer from ubiquinol to cytochrome c. Contributes to the generation of a proton gradient across the mitochondrial membrane that is then used for ATP synthesis.</text>
</comment>
<evidence type="ECO:0000256" key="10">
    <source>
        <dbReference type="ARBA" id="ARBA00022982"/>
    </source>
</evidence>
<protein>
    <recommendedName>
        <fullName evidence="3 18">Cytochrome b</fullName>
    </recommendedName>
</protein>
<evidence type="ECO:0000256" key="1">
    <source>
        <dbReference type="ARBA" id="ARBA00002566"/>
    </source>
</evidence>
<keyword evidence="6 18" id="KW-0679">Respiratory chain</keyword>
<evidence type="ECO:0000256" key="4">
    <source>
        <dbReference type="ARBA" id="ARBA00022448"/>
    </source>
</evidence>
<feature type="transmembrane region" description="Helical" evidence="18">
    <location>
        <begin position="220"/>
        <end position="241"/>
    </location>
</feature>
<comment type="cofactor">
    <cofactor evidence="18">
        <name>heme b</name>
        <dbReference type="ChEBI" id="CHEBI:60344"/>
    </cofactor>
    <text evidence="18">Binds 2 heme groups non-covalently.</text>
</comment>
<feature type="domain" description="Cytochrome b/b6 C-terminal region profile" evidence="20">
    <location>
        <begin position="201"/>
        <end position="369"/>
    </location>
</feature>
<evidence type="ECO:0000256" key="2">
    <source>
        <dbReference type="ARBA" id="ARBA00004448"/>
    </source>
</evidence>
<dbReference type="PROSITE" id="PS51003">
    <property type="entry name" value="CYTB_CTER"/>
    <property type="match status" value="1"/>
</dbReference>
<proteinExistence type="inferred from homology"/>
<evidence type="ECO:0000256" key="12">
    <source>
        <dbReference type="ARBA" id="ARBA00023004"/>
    </source>
</evidence>
<dbReference type="InterPro" id="IPR005798">
    <property type="entry name" value="Cyt_b/b6_C"/>
</dbReference>
<feature type="transmembrane region" description="Helical" evidence="18">
    <location>
        <begin position="168"/>
        <end position="190"/>
    </location>
</feature>
<evidence type="ECO:0000256" key="3">
    <source>
        <dbReference type="ARBA" id="ARBA00013531"/>
    </source>
</evidence>
<keyword evidence="11 18" id="KW-1133">Transmembrane helix</keyword>
<evidence type="ECO:0000259" key="19">
    <source>
        <dbReference type="PROSITE" id="PS51002"/>
    </source>
</evidence>
<comment type="similarity">
    <text evidence="18">Belongs to the cytochrome b family.</text>
</comment>
<keyword evidence="9" id="KW-0999">Mitochondrion inner membrane</keyword>
<evidence type="ECO:0000256" key="18">
    <source>
        <dbReference type="RuleBase" id="RU362117"/>
    </source>
</evidence>
<evidence type="ECO:0000256" key="9">
    <source>
        <dbReference type="ARBA" id="ARBA00022792"/>
    </source>
</evidence>
<dbReference type="GO" id="GO:0008121">
    <property type="term" value="F:quinol-cytochrome-c reductase activity"/>
    <property type="evidence" value="ECO:0007669"/>
    <property type="project" value="InterPro"/>
</dbReference>
<dbReference type="GO" id="GO:0016491">
    <property type="term" value="F:oxidoreductase activity"/>
    <property type="evidence" value="ECO:0007669"/>
    <property type="project" value="UniProtKB-UniRule"/>
</dbReference>
<evidence type="ECO:0000256" key="14">
    <source>
        <dbReference type="ARBA" id="ARBA00023128"/>
    </source>
</evidence>
<dbReference type="SUPFAM" id="SSF81648">
    <property type="entry name" value="a domain/subunit of cytochrome bc1 complex (Ubiquinol-cytochrome c reductase)"/>
    <property type="match status" value="1"/>
</dbReference>
<dbReference type="GO" id="GO:0045275">
    <property type="term" value="C:respiratory chain complex III"/>
    <property type="evidence" value="ECO:0007669"/>
    <property type="project" value="InterPro"/>
</dbReference>
<dbReference type="InterPro" id="IPR048260">
    <property type="entry name" value="Cytochrome_b_C_euk/bac"/>
</dbReference>
<evidence type="ECO:0000256" key="13">
    <source>
        <dbReference type="ARBA" id="ARBA00023075"/>
    </source>
</evidence>
<dbReference type="GO" id="GO:0006122">
    <property type="term" value="P:mitochondrial electron transport, ubiquinol to cytochrome c"/>
    <property type="evidence" value="ECO:0007669"/>
    <property type="project" value="TreeGrafter"/>
</dbReference>
<dbReference type="PANTHER" id="PTHR19271:SF16">
    <property type="entry name" value="CYTOCHROME B"/>
    <property type="match status" value="1"/>
</dbReference>
<feature type="transmembrane region" description="Helical" evidence="18">
    <location>
        <begin position="279"/>
        <end position="299"/>
    </location>
</feature>
<comment type="subcellular location">
    <subcellularLocation>
        <location evidence="2">Mitochondrion inner membrane</location>
        <topology evidence="2">Multi-pass membrane protein</topology>
    </subcellularLocation>
</comment>
<keyword evidence="4 18" id="KW-0813">Transport</keyword>
<feature type="binding site" description="axial binding residue" evidence="17">
    <location>
        <position position="73"/>
    </location>
    <ligand>
        <name>heme b</name>
        <dbReference type="ChEBI" id="CHEBI:60344"/>
        <label>b562</label>
    </ligand>
    <ligandPart>
        <name>Fe</name>
        <dbReference type="ChEBI" id="CHEBI:18248"/>
    </ligandPart>
</feature>
<keyword evidence="12 17" id="KW-0408">Iron</keyword>
<evidence type="ECO:0000256" key="11">
    <source>
        <dbReference type="ARBA" id="ARBA00022989"/>
    </source>
</evidence>
<feature type="transmembrane region" description="Helical" evidence="18">
    <location>
        <begin position="20"/>
        <end position="46"/>
    </location>
</feature>
<comment type="cofactor">
    <cofactor evidence="17">
        <name>heme</name>
        <dbReference type="ChEBI" id="CHEBI:30413"/>
    </cofactor>
    <text evidence="17">Binds 2 heme groups non-covalently.</text>
</comment>
<dbReference type="InterPro" id="IPR005797">
    <property type="entry name" value="Cyt_b/b6_N"/>
</dbReference>
<dbReference type="GO" id="GO:0046872">
    <property type="term" value="F:metal ion binding"/>
    <property type="evidence" value="ECO:0007669"/>
    <property type="project" value="UniProtKB-UniRule"/>
</dbReference>
<evidence type="ECO:0000256" key="15">
    <source>
        <dbReference type="ARBA" id="ARBA00023136"/>
    </source>
</evidence>
<dbReference type="EMBL" id="AB035869">
    <property type="protein sequence ID" value="BAA95917.1"/>
    <property type="molecule type" value="Genomic_DNA"/>
</dbReference>
<dbReference type="PROSITE" id="PS51002">
    <property type="entry name" value="CYTB_NTER"/>
    <property type="match status" value="1"/>
</dbReference>
<geneLocation type="mitochondrion" evidence="21"/>
<dbReference type="AlphaFoldDB" id="Q9MR00"/>
<feature type="domain" description="Cytochrome b/b6 N-terminal region profile" evidence="19">
    <location>
        <begin position="1"/>
        <end position="199"/>
    </location>
</feature>
<dbReference type="InterPro" id="IPR048259">
    <property type="entry name" value="Cytochrome_b_N_euk/bac"/>
</dbReference>
<feature type="binding site" description="axial binding residue" evidence="17">
    <location>
        <position position="172"/>
    </location>
    <ligand>
        <name>heme b</name>
        <dbReference type="ChEBI" id="CHEBI:60344"/>
        <label>b562</label>
    </ligand>
    <ligandPart>
        <name>Fe</name>
        <dbReference type="ChEBI" id="CHEBI:18248"/>
    </ligandPart>
</feature>
<dbReference type="PIRSF" id="PIRSF038885">
    <property type="entry name" value="COB"/>
    <property type="match status" value="1"/>
</dbReference>
<dbReference type="InterPro" id="IPR036150">
    <property type="entry name" value="Cyt_b/b6_C_sf"/>
</dbReference>
<feature type="binding site" description="axial binding residue" evidence="17">
    <location>
        <position position="87"/>
    </location>
    <ligand>
        <name>heme b</name>
        <dbReference type="ChEBI" id="CHEBI:60344"/>
        <label>b566</label>
    </ligand>
    <ligandPart>
        <name>Fe</name>
        <dbReference type="ChEBI" id="CHEBI:18248"/>
    </ligandPart>
</feature>
<keyword evidence="7 18" id="KW-0812">Transmembrane</keyword>
<dbReference type="Pfam" id="PF00032">
    <property type="entry name" value="Cytochrom_B_C"/>
    <property type="match status" value="1"/>
</dbReference>
<feature type="transmembrane region" description="Helical" evidence="18">
    <location>
        <begin position="341"/>
        <end position="358"/>
    </location>
</feature>
<evidence type="ECO:0000256" key="8">
    <source>
        <dbReference type="ARBA" id="ARBA00022723"/>
    </source>
</evidence>
<feature type="transmembrane region" description="Helical" evidence="18">
    <location>
        <begin position="311"/>
        <end position="329"/>
    </location>
</feature>
<name>Q9MR00_LAQRU</name>
<dbReference type="SUPFAM" id="SSF81342">
    <property type="entry name" value="Transmembrane di-heme cytochromes"/>
    <property type="match status" value="1"/>
</dbReference>
<keyword evidence="5 17" id="KW-0349">Heme</keyword>
<feature type="transmembrane region" description="Helical" evidence="18">
    <location>
        <begin position="97"/>
        <end position="123"/>
    </location>
</feature>
<keyword evidence="13" id="KW-0830">Ubiquinone</keyword>
<feature type="binding site" description="axial binding residue" evidence="17">
    <location>
        <position position="186"/>
    </location>
    <ligand>
        <name>heme b</name>
        <dbReference type="ChEBI" id="CHEBI:60344"/>
        <label>b566</label>
    </ligand>
    <ligandPart>
        <name>Fe</name>
        <dbReference type="ChEBI" id="CHEBI:18248"/>
    </ligandPart>
</feature>
<dbReference type="InterPro" id="IPR027387">
    <property type="entry name" value="Cytb/b6-like_sf"/>
</dbReference>
<dbReference type="PANTHER" id="PTHR19271">
    <property type="entry name" value="CYTOCHROME B"/>
    <property type="match status" value="1"/>
</dbReference>
<feature type="binding site" evidence="16">
    <location>
        <position position="191"/>
    </location>
    <ligand>
        <name>a ubiquinone</name>
        <dbReference type="ChEBI" id="CHEBI:16389"/>
    </ligand>
</feature>
<accession>Q9MR00</accession>
<evidence type="ECO:0000256" key="6">
    <source>
        <dbReference type="ARBA" id="ARBA00022660"/>
    </source>
</evidence>
<gene>
    <name evidence="21" type="primary">cob</name>
</gene>
<keyword evidence="8 17" id="KW-0479">Metal-binding</keyword>
<keyword evidence="15 18" id="KW-0472">Membrane</keyword>
<dbReference type="InterPro" id="IPR016174">
    <property type="entry name" value="Di-haem_cyt_TM"/>
</dbReference>
<evidence type="ECO:0000256" key="7">
    <source>
        <dbReference type="ARBA" id="ARBA00022692"/>
    </source>
</evidence>
<evidence type="ECO:0000313" key="21">
    <source>
        <dbReference type="EMBL" id="BAA95917.1"/>
    </source>
</evidence>
<dbReference type="Pfam" id="PF00033">
    <property type="entry name" value="Cytochrome_B"/>
    <property type="match status" value="1"/>
</dbReference>
<reference evidence="21" key="1">
    <citation type="journal article" date="2000" name="Genetics">
        <title>The mitochondrial genome of the brachiopod Laqueus rubellus.</title>
        <authorList>
            <person name="Noguchi Y."/>
            <person name="Endo K."/>
            <person name="Tajima F."/>
            <person name="Ueshima R."/>
        </authorList>
    </citation>
    <scope>NUCLEOTIDE SEQUENCE</scope>
</reference>